<organism evidence="1 2">
    <name type="scientific">Cichorium intybus</name>
    <name type="common">Chicory</name>
    <dbReference type="NCBI Taxonomy" id="13427"/>
    <lineage>
        <taxon>Eukaryota</taxon>
        <taxon>Viridiplantae</taxon>
        <taxon>Streptophyta</taxon>
        <taxon>Embryophyta</taxon>
        <taxon>Tracheophyta</taxon>
        <taxon>Spermatophyta</taxon>
        <taxon>Magnoliopsida</taxon>
        <taxon>eudicotyledons</taxon>
        <taxon>Gunneridae</taxon>
        <taxon>Pentapetalae</taxon>
        <taxon>asterids</taxon>
        <taxon>campanulids</taxon>
        <taxon>Asterales</taxon>
        <taxon>Asteraceae</taxon>
        <taxon>Cichorioideae</taxon>
        <taxon>Cichorieae</taxon>
        <taxon>Cichoriinae</taxon>
        <taxon>Cichorium</taxon>
    </lineage>
</organism>
<reference evidence="2" key="1">
    <citation type="journal article" date="2022" name="Mol. Ecol. Resour.">
        <title>The genomes of chicory, endive, great burdock and yacon provide insights into Asteraceae palaeo-polyploidization history and plant inulin production.</title>
        <authorList>
            <person name="Fan W."/>
            <person name="Wang S."/>
            <person name="Wang H."/>
            <person name="Wang A."/>
            <person name="Jiang F."/>
            <person name="Liu H."/>
            <person name="Zhao H."/>
            <person name="Xu D."/>
            <person name="Zhang Y."/>
        </authorList>
    </citation>
    <scope>NUCLEOTIDE SEQUENCE [LARGE SCALE GENOMIC DNA]</scope>
    <source>
        <strain evidence="2">cv. Punajuju</strain>
    </source>
</reference>
<protein>
    <submittedName>
        <fullName evidence="1">Uncharacterized protein</fullName>
    </submittedName>
</protein>
<reference evidence="1 2" key="2">
    <citation type="journal article" date="2022" name="Mol. Ecol. Resour.">
        <title>The genomes of chicory, endive, great burdock and yacon provide insights into Asteraceae paleo-polyploidization history and plant inulin production.</title>
        <authorList>
            <person name="Fan W."/>
            <person name="Wang S."/>
            <person name="Wang H."/>
            <person name="Wang A."/>
            <person name="Jiang F."/>
            <person name="Liu H."/>
            <person name="Zhao H."/>
            <person name="Xu D."/>
            <person name="Zhang Y."/>
        </authorList>
    </citation>
    <scope>NUCLEOTIDE SEQUENCE [LARGE SCALE GENOMIC DNA]</scope>
    <source>
        <strain evidence="2">cv. Punajuju</strain>
        <tissue evidence="1">Leaves</tissue>
    </source>
</reference>
<evidence type="ECO:0000313" key="1">
    <source>
        <dbReference type="EMBL" id="KAI3781606.1"/>
    </source>
</evidence>
<dbReference type="EMBL" id="CM042010">
    <property type="protein sequence ID" value="KAI3781606.1"/>
    <property type="molecule type" value="Genomic_DNA"/>
</dbReference>
<dbReference type="Proteomes" id="UP001055811">
    <property type="component" value="Linkage Group LG02"/>
</dbReference>
<comment type="caution">
    <text evidence="1">The sequence shown here is derived from an EMBL/GenBank/DDBJ whole genome shotgun (WGS) entry which is preliminary data.</text>
</comment>
<name>A0ACB9GEU6_CICIN</name>
<proteinExistence type="predicted"/>
<sequence length="260" mass="30298">MDFFLHYRNPNIHSSSSLVGTSNKVNNRIHGTEGEKKKNKRNNKISTKVKLSTDPQSIAARERRHRISERFKILRSLIPGGDTRNMDTVSMLEEAIQYVKFLKAQIWLHQTMISFENFDDYANGNYHHYDEYSHQNLLPSDHYYSDYHHFSSLPQMEHEILPQVGFQEGSCFKVEDDDNMFSLSHGDVPERQLGPPNNQKRPHLPNRQTNTEHVYFILIDRVTHRAHVDEICTPLQSKLALVGTWKSSESQMPHEDINLS</sequence>
<gene>
    <name evidence="1" type="ORF">L2E82_11624</name>
</gene>
<keyword evidence="2" id="KW-1185">Reference proteome</keyword>
<accession>A0ACB9GEU6</accession>
<evidence type="ECO:0000313" key="2">
    <source>
        <dbReference type="Proteomes" id="UP001055811"/>
    </source>
</evidence>